<dbReference type="Proteomes" id="UP000815325">
    <property type="component" value="Unassembled WGS sequence"/>
</dbReference>
<name>A0ABQ7GJF7_DUNSA</name>
<evidence type="ECO:0000313" key="1">
    <source>
        <dbReference type="EMBL" id="KAF5834683.1"/>
    </source>
</evidence>
<comment type="caution">
    <text evidence="1">The sequence shown here is derived from an EMBL/GenBank/DDBJ whole genome shotgun (WGS) entry which is preliminary data.</text>
</comment>
<dbReference type="EMBL" id="MU069743">
    <property type="protein sequence ID" value="KAF5834683.1"/>
    <property type="molecule type" value="Genomic_DNA"/>
</dbReference>
<sequence>MQLQSSTCKQAPGAALSAKAYKHRCKRSRRALHTGSASVISSPSSISLFPHTVTLQCRCFGLKVSCLQADEQQSLQHHQFLSISATDAGELRAPDDFQSMASAALLNSDRSACAAAMESGHDLNGLMLDGVPQLLLHLHDAEKALTAVMRPARYCQDFHPDAAWRAAAAAAYDTAAQALGMLHSRECFRVMLLRCERRLSAVVAEEEKVMDGLAGEDAEEGSIKGTIDGLCEGAAAGIGSSTATASAARATLEEGDGRTRTAERWAPWLCVCKSLLSAWDRGPDLTGPGSAERLSTARQYERQCSAALRQLLSDPAAAPKLTVHPQQVDVDGGWL</sequence>
<proteinExistence type="predicted"/>
<organism evidence="1 2">
    <name type="scientific">Dunaliella salina</name>
    <name type="common">Green alga</name>
    <name type="synonym">Protococcus salinus</name>
    <dbReference type="NCBI Taxonomy" id="3046"/>
    <lineage>
        <taxon>Eukaryota</taxon>
        <taxon>Viridiplantae</taxon>
        <taxon>Chlorophyta</taxon>
        <taxon>core chlorophytes</taxon>
        <taxon>Chlorophyceae</taxon>
        <taxon>CS clade</taxon>
        <taxon>Chlamydomonadales</taxon>
        <taxon>Dunaliellaceae</taxon>
        <taxon>Dunaliella</taxon>
    </lineage>
</organism>
<feature type="non-terminal residue" evidence="1">
    <location>
        <position position="335"/>
    </location>
</feature>
<gene>
    <name evidence="1" type="ORF">DUNSADRAFT_8565</name>
</gene>
<evidence type="ECO:0000313" key="2">
    <source>
        <dbReference type="Proteomes" id="UP000815325"/>
    </source>
</evidence>
<protein>
    <submittedName>
        <fullName evidence="1">Uncharacterized protein</fullName>
    </submittedName>
</protein>
<reference evidence="1" key="1">
    <citation type="submission" date="2017-08" db="EMBL/GenBank/DDBJ databases">
        <authorList>
            <person name="Polle J.E."/>
            <person name="Barry K."/>
            <person name="Cushman J."/>
            <person name="Schmutz J."/>
            <person name="Tran D."/>
            <person name="Hathwaick L.T."/>
            <person name="Yim W.C."/>
            <person name="Jenkins J."/>
            <person name="Mckie-Krisberg Z.M."/>
            <person name="Prochnik S."/>
            <person name="Lindquist E."/>
            <person name="Dockter R.B."/>
            <person name="Adam C."/>
            <person name="Molina H."/>
            <person name="Bunkerborg J."/>
            <person name="Jin E."/>
            <person name="Buchheim M."/>
            <person name="Magnuson J."/>
        </authorList>
    </citation>
    <scope>NUCLEOTIDE SEQUENCE</scope>
    <source>
        <strain evidence="1">CCAP 19/18</strain>
    </source>
</reference>
<accession>A0ABQ7GJF7</accession>
<keyword evidence="2" id="KW-1185">Reference proteome</keyword>